<protein>
    <submittedName>
        <fullName evidence="2">Uncharacterized protein</fullName>
    </submittedName>
</protein>
<keyword evidence="3" id="KW-1185">Reference proteome</keyword>
<reference evidence="2 3" key="1">
    <citation type="submission" date="2021-11" db="EMBL/GenBank/DDBJ databases">
        <title>Black yeast isolated from Biological Soil Crust.</title>
        <authorList>
            <person name="Kurbessoian T."/>
        </authorList>
    </citation>
    <scope>NUCLEOTIDE SEQUENCE [LARGE SCALE GENOMIC DNA]</scope>
    <source>
        <strain evidence="2 3">CCFEE 5522</strain>
    </source>
</reference>
<proteinExistence type="predicted"/>
<dbReference type="AlphaFoldDB" id="A0AAV9JDG2"/>
<evidence type="ECO:0000256" key="1">
    <source>
        <dbReference type="SAM" id="MobiDB-lite"/>
    </source>
</evidence>
<gene>
    <name evidence="2" type="ORF">LTR36_006032</name>
</gene>
<sequence length="266" mass="30284">MDCIPHSPTTTSQYDEAKIVDLLSQFYRTLEHYGYLHNDVDGDEPPTSINWPPPEGRALDLSELEPEPNELPIDDRVLSLMKKVPTMPDNYMGVAPLLSGTTFIGAEDLAQGRQLMRYGHVYAVPLHMLQLFSGQDEAGAVLLDVNNNVVRVMDDTTPAHGYPDIGAEPAAEGPYPYPPDLNDWPKEDAPTFLEKMNQKLLDLDWCPTGMPESGGTMVEPVDERLPYTIQLRRILKEEYHWPGNDFRRHAWMEDCERRMEEIGFER</sequence>
<dbReference type="Proteomes" id="UP001324427">
    <property type="component" value="Unassembled WGS sequence"/>
</dbReference>
<evidence type="ECO:0000313" key="2">
    <source>
        <dbReference type="EMBL" id="KAK4542843.1"/>
    </source>
</evidence>
<accession>A0AAV9JDG2</accession>
<comment type="caution">
    <text evidence="2">The sequence shown here is derived from an EMBL/GenBank/DDBJ whole genome shotgun (WGS) entry which is preliminary data.</text>
</comment>
<evidence type="ECO:0000313" key="3">
    <source>
        <dbReference type="Proteomes" id="UP001324427"/>
    </source>
</evidence>
<organism evidence="2 3">
    <name type="scientific">Oleoguttula mirabilis</name>
    <dbReference type="NCBI Taxonomy" id="1507867"/>
    <lineage>
        <taxon>Eukaryota</taxon>
        <taxon>Fungi</taxon>
        <taxon>Dikarya</taxon>
        <taxon>Ascomycota</taxon>
        <taxon>Pezizomycotina</taxon>
        <taxon>Dothideomycetes</taxon>
        <taxon>Dothideomycetidae</taxon>
        <taxon>Mycosphaerellales</taxon>
        <taxon>Teratosphaeriaceae</taxon>
        <taxon>Oleoguttula</taxon>
    </lineage>
</organism>
<dbReference type="EMBL" id="JAVFHQ010000037">
    <property type="protein sequence ID" value="KAK4542843.1"/>
    <property type="molecule type" value="Genomic_DNA"/>
</dbReference>
<name>A0AAV9JDG2_9PEZI</name>
<feature type="region of interest" description="Disordered" evidence="1">
    <location>
        <begin position="160"/>
        <end position="179"/>
    </location>
</feature>